<dbReference type="EMBL" id="BAAATL010000008">
    <property type="protein sequence ID" value="GAA2476515.1"/>
    <property type="molecule type" value="Genomic_DNA"/>
</dbReference>
<name>A0ABN3L2B9_9ACTN</name>
<protein>
    <recommendedName>
        <fullName evidence="4">Glycosyl transferase family 2</fullName>
    </recommendedName>
</protein>
<proteinExistence type="predicted"/>
<reference evidence="2 3" key="1">
    <citation type="journal article" date="2019" name="Int. J. Syst. Evol. Microbiol.">
        <title>The Global Catalogue of Microorganisms (GCM) 10K type strain sequencing project: providing services to taxonomists for standard genome sequencing and annotation.</title>
        <authorList>
            <consortium name="The Broad Institute Genomics Platform"/>
            <consortium name="The Broad Institute Genome Sequencing Center for Infectious Disease"/>
            <person name="Wu L."/>
            <person name="Ma J."/>
        </authorList>
    </citation>
    <scope>NUCLEOTIDE SEQUENCE [LARGE SCALE GENOMIC DNA]</scope>
    <source>
        <strain evidence="2 3">JCM 6923</strain>
    </source>
</reference>
<feature type="compositionally biased region" description="Low complexity" evidence="1">
    <location>
        <begin position="287"/>
        <end position="300"/>
    </location>
</feature>
<evidence type="ECO:0000313" key="3">
    <source>
        <dbReference type="Proteomes" id="UP001501721"/>
    </source>
</evidence>
<sequence length="300" mass="33228">MKTPVSPALVAVVGPVEPALLAAWTAHYRRFGIERFHLAFHFPDHVPDTWRHQLIAASHDLGIVPAQISTGPWHEHTNTQLRDSLREQAGTGWHLIADSDEFQTYPSPLAAVIAQAETARHKVIGGLVLDRATNDGRLALWRPETGLDRAFPLGGHLTHRLLKGDPRKIVLAHSSVTVASGNHRAPGHKPDPDTLACVHHFKWRSGVLDDLRRRVDRFTSGEWAEHTPAVRSEASRLLQHIDRHNGRIDVADPRLAFRRVTLDRLPDGWAAEATKIATTWRPHTAQSQSGSTISSPSPSP</sequence>
<comment type="caution">
    <text evidence="2">The sequence shown here is derived from an EMBL/GenBank/DDBJ whole genome shotgun (WGS) entry which is preliminary data.</text>
</comment>
<keyword evidence="3" id="KW-1185">Reference proteome</keyword>
<feature type="region of interest" description="Disordered" evidence="1">
    <location>
        <begin position="278"/>
        <end position="300"/>
    </location>
</feature>
<accession>A0ABN3L2B9</accession>
<dbReference type="RefSeq" id="WP_346074794.1">
    <property type="nucleotide sequence ID" value="NZ_BAAATL010000008.1"/>
</dbReference>
<evidence type="ECO:0000313" key="2">
    <source>
        <dbReference type="EMBL" id="GAA2476515.1"/>
    </source>
</evidence>
<evidence type="ECO:0008006" key="4">
    <source>
        <dbReference type="Google" id="ProtNLM"/>
    </source>
</evidence>
<dbReference type="Proteomes" id="UP001501721">
    <property type="component" value="Unassembled WGS sequence"/>
</dbReference>
<gene>
    <name evidence="2" type="ORF">GCM10010422_20170</name>
</gene>
<organism evidence="2 3">
    <name type="scientific">Streptomyces graminearus</name>
    <dbReference type="NCBI Taxonomy" id="284030"/>
    <lineage>
        <taxon>Bacteria</taxon>
        <taxon>Bacillati</taxon>
        <taxon>Actinomycetota</taxon>
        <taxon>Actinomycetes</taxon>
        <taxon>Kitasatosporales</taxon>
        <taxon>Streptomycetaceae</taxon>
        <taxon>Streptomyces</taxon>
    </lineage>
</organism>
<evidence type="ECO:0000256" key="1">
    <source>
        <dbReference type="SAM" id="MobiDB-lite"/>
    </source>
</evidence>